<dbReference type="AlphaFoldDB" id="A0A0F7WXI5"/>
<comment type="catalytic activity">
    <reaction evidence="6 7">
        <text>adenosine(34) in tRNA + H2O + H(+) = inosine(34) in tRNA + NH4(+)</text>
        <dbReference type="Rhea" id="RHEA:43168"/>
        <dbReference type="Rhea" id="RHEA-COMP:10373"/>
        <dbReference type="Rhea" id="RHEA-COMP:10374"/>
        <dbReference type="ChEBI" id="CHEBI:15377"/>
        <dbReference type="ChEBI" id="CHEBI:15378"/>
        <dbReference type="ChEBI" id="CHEBI:28938"/>
        <dbReference type="ChEBI" id="CHEBI:74411"/>
        <dbReference type="ChEBI" id="CHEBI:82852"/>
        <dbReference type="EC" id="3.5.4.33"/>
    </reaction>
</comment>
<comment type="subunit">
    <text evidence="1 7">Homodimer.</text>
</comment>
<evidence type="ECO:0000313" key="10">
    <source>
        <dbReference type="EMBL" id="CRI40927.1"/>
    </source>
</evidence>
<dbReference type="PATRIC" id="fig|83558.13.peg.1060"/>
<evidence type="ECO:0000256" key="1">
    <source>
        <dbReference type="ARBA" id="ARBA00011738"/>
    </source>
</evidence>
<gene>
    <name evidence="7" type="primary">tadA</name>
    <name evidence="9" type="ORF">BN1224_CV15_C_04970</name>
    <name evidence="11" type="ORF">BN1224_GiD_B_00370</name>
    <name evidence="12" type="ORF">BN1224_H12_FL_00040</name>
    <name evidence="13" type="ORF">BN1224_MUL2216_G_00090</name>
    <name evidence="14" type="ORF">BN1224_Panola_M_00280</name>
    <name evidence="16" type="ORF">BN1224_PB1_B_10420</name>
    <name evidence="15" type="ORF">BN1224_U1271_C_08870</name>
    <name evidence="17" type="ORF">BN1224_UZG1_C_00670</name>
    <name evidence="18" type="ORF">BN1224_Wien2_I_00390</name>
    <name evidence="19" type="ORF">BN1224_YK41_CD_00090</name>
    <name evidence="10" type="ORF">CWL029c_G_00280</name>
</gene>
<dbReference type="CDD" id="cd01285">
    <property type="entry name" value="nucleoside_deaminase"/>
    <property type="match status" value="1"/>
</dbReference>
<comment type="similarity">
    <text evidence="7">Belongs to the cytidine and deoxycytidylate deaminase family.</text>
</comment>
<feature type="binding site" evidence="7">
    <location>
        <position position="91"/>
    </location>
    <ligand>
        <name>Zn(2+)</name>
        <dbReference type="ChEBI" id="CHEBI:29105"/>
        <note>catalytic</note>
    </ligand>
</feature>
<dbReference type="EMBL" id="LN846999">
    <property type="protein sequence ID" value="CRI38664.1"/>
    <property type="molecule type" value="Genomic_DNA"/>
</dbReference>
<sequence>MGGEKLINMEKDIFFMQQAFKEARKAYDQDEVPVGCVIVKDDKIIARAHNSVEKLKDATAHAEILCIGSAAQDLDNWRLLDTVLYCTLEPCLMCAGAIQLARIPRIVWAAPDVRLGAGGSWVNIFTEEHPFHTVSCTGGVCSEEAEHLMKKFFVEKRREKSEK</sequence>
<dbReference type="GO" id="GO:0002100">
    <property type="term" value="P:tRNA wobble adenosine to inosine editing"/>
    <property type="evidence" value="ECO:0007669"/>
    <property type="project" value="UniProtKB-UniRule"/>
</dbReference>
<evidence type="ECO:0000256" key="7">
    <source>
        <dbReference type="HAMAP-Rule" id="MF_00972"/>
    </source>
</evidence>
<evidence type="ECO:0000256" key="4">
    <source>
        <dbReference type="ARBA" id="ARBA00022801"/>
    </source>
</evidence>
<evidence type="ECO:0000256" key="2">
    <source>
        <dbReference type="ARBA" id="ARBA00022694"/>
    </source>
</evidence>
<dbReference type="InterPro" id="IPR028883">
    <property type="entry name" value="tRNA_aden_deaminase"/>
</dbReference>
<evidence type="ECO:0000256" key="5">
    <source>
        <dbReference type="ARBA" id="ARBA00022833"/>
    </source>
</evidence>
<dbReference type="PROSITE" id="PS51747">
    <property type="entry name" value="CYT_DCMP_DEAMINASES_2"/>
    <property type="match status" value="1"/>
</dbReference>
<dbReference type="Pfam" id="PF00383">
    <property type="entry name" value="dCMP_cyt_deam_1"/>
    <property type="match status" value="1"/>
</dbReference>
<dbReference type="EMBL" id="LN847256">
    <property type="protein sequence ID" value="CRI54245.1"/>
    <property type="molecule type" value="Genomic_DNA"/>
</dbReference>
<dbReference type="EC" id="3.5.4.33" evidence="7"/>
<dbReference type="EMBL" id="LN849055">
    <property type="protein sequence ID" value="CRI73696.1"/>
    <property type="molecule type" value="Genomic_DNA"/>
</dbReference>
<evidence type="ECO:0000313" key="9">
    <source>
        <dbReference type="EMBL" id="CRI38664.1"/>
    </source>
</evidence>
<feature type="binding site" evidence="7">
    <location>
        <position position="94"/>
    </location>
    <ligand>
        <name>Zn(2+)</name>
        <dbReference type="ChEBI" id="CHEBI:29105"/>
        <note>catalytic</note>
    </ligand>
</feature>
<keyword evidence="5 7" id="KW-0862">Zinc</keyword>
<evidence type="ECO:0000313" key="12">
    <source>
        <dbReference type="EMBL" id="CRI44261.1"/>
    </source>
</evidence>
<protein>
    <recommendedName>
        <fullName evidence="7">tRNA-specific adenosine deaminase</fullName>
        <ecNumber evidence="7">3.5.4.33</ecNumber>
    </recommendedName>
</protein>
<comment type="cofactor">
    <cofactor evidence="7">
        <name>Zn(2+)</name>
        <dbReference type="ChEBI" id="CHEBI:29105"/>
    </cofactor>
    <text evidence="7">Binds 1 zinc ion per subunit.</text>
</comment>
<dbReference type="InterPro" id="IPR002125">
    <property type="entry name" value="CMP_dCMP_dom"/>
</dbReference>
<evidence type="ECO:0000313" key="11">
    <source>
        <dbReference type="EMBL" id="CRI42054.1"/>
    </source>
</evidence>
<dbReference type="EMBL" id="LN847244">
    <property type="protein sequence ID" value="CRI49958.1"/>
    <property type="molecule type" value="Genomic_DNA"/>
</dbReference>
<dbReference type="EMBL" id="LN847238">
    <property type="protein sequence ID" value="CRI47666.1"/>
    <property type="molecule type" value="Genomic_DNA"/>
</dbReference>
<dbReference type="EMBL" id="LN847240">
    <property type="protein sequence ID" value="CRI51073.1"/>
    <property type="molecule type" value="Genomic_DNA"/>
</dbReference>
<keyword evidence="3 7" id="KW-0479">Metal-binding</keyword>
<dbReference type="EMBL" id="LN847247">
    <property type="protein sequence ID" value="CRI52203.1"/>
    <property type="molecule type" value="Genomic_DNA"/>
</dbReference>
<organism evidence="12">
    <name type="scientific">Chlamydia pneumoniae</name>
    <name type="common">Chlamydophila pneumoniae</name>
    <dbReference type="NCBI Taxonomy" id="83558"/>
    <lineage>
        <taxon>Bacteria</taxon>
        <taxon>Pseudomonadati</taxon>
        <taxon>Chlamydiota</taxon>
        <taxon>Chlamydiia</taxon>
        <taxon>Chlamydiales</taxon>
        <taxon>Chlamydiaceae</taxon>
        <taxon>Chlamydia/Chlamydophila group</taxon>
        <taxon>Chlamydia</taxon>
    </lineage>
</organism>
<dbReference type="GO" id="GO:0052717">
    <property type="term" value="F:tRNA-specific adenosine-34 deaminase activity"/>
    <property type="evidence" value="ECO:0007669"/>
    <property type="project" value="UniProtKB-UniRule"/>
</dbReference>
<evidence type="ECO:0000256" key="3">
    <source>
        <dbReference type="ARBA" id="ARBA00022723"/>
    </source>
</evidence>
<evidence type="ECO:0000259" key="8">
    <source>
        <dbReference type="PROSITE" id="PS51747"/>
    </source>
</evidence>
<dbReference type="EMBL" id="LN847228">
    <property type="protein sequence ID" value="CRI46521.1"/>
    <property type="molecule type" value="Genomic_DNA"/>
</dbReference>
<dbReference type="EMBL" id="LN847215">
    <property type="protein sequence ID" value="CRI44261.1"/>
    <property type="molecule type" value="Genomic_DNA"/>
</dbReference>
<evidence type="ECO:0000313" key="13">
    <source>
        <dbReference type="EMBL" id="CRI46521.1"/>
    </source>
</evidence>
<dbReference type="HAMAP" id="MF_00972">
    <property type="entry name" value="tRNA_aden_deaminase"/>
    <property type="match status" value="1"/>
</dbReference>
<evidence type="ECO:0000313" key="15">
    <source>
        <dbReference type="EMBL" id="CRI49958.1"/>
    </source>
</evidence>
<dbReference type="SUPFAM" id="SSF53927">
    <property type="entry name" value="Cytidine deaminase-like"/>
    <property type="match status" value="1"/>
</dbReference>
<feature type="domain" description="CMP/dCMP-type deaminase" evidence="8">
    <location>
        <begin position="10"/>
        <end position="122"/>
    </location>
</feature>
<keyword evidence="4 7" id="KW-0378">Hydrolase</keyword>
<feature type="active site" description="Proton donor" evidence="7">
    <location>
        <position position="63"/>
    </location>
</feature>
<reference evidence="12" key="1">
    <citation type="submission" date="2015-05" db="EMBL/GenBank/DDBJ databases">
        <authorList>
            <person name="Rattei Thomas"/>
        </authorList>
    </citation>
    <scope>NUCLEOTIDE SEQUENCE</scope>
    <source>
        <strain evidence="9">CV15</strain>
        <strain evidence="10">CWL029c</strain>
        <strain evidence="11">GiD</strain>
        <strain evidence="12">H12</strain>
        <strain evidence="13">MUL2216</strain>
        <strain evidence="14">Panola</strain>
        <strain evidence="16">PB1</strain>
        <strain evidence="15">U1271</strain>
        <strain evidence="17">UZG1</strain>
        <strain evidence="18">Wien2</strain>
        <strain evidence="19">YK41</strain>
    </source>
</reference>
<dbReference type="PANTHER" id="PTHR11079:SF202">
    <property type="entry name" value="TRNA-SPECIFIC ADENOSINE DEAMINASE"/>
    <property type="match status" value="1"/>
</dbReference>
<dbReference type="EMBL" id="LN847009">
    <property type="protein sequence ID" value="CRI42054.1"/>
    <property type="molecule type" value="Genomic_DNA"/>
</dbReference>
<dbReference type="InterPro" id="IPR016193">
    <property type="entry name" value="Cytidine_deaminase-like"/>
</dbReference>
<evidence type="ECO:0000313" key="16">
    <source>
        <dbReference type="EMBL" id="CRI51073.1"/>
    </source>
</evidence>
<dbReference type="EMBL" id="LN847007">
    <property type="protein sequence ID" value="CRI40927.1"/>
    <property type="molecule type" value="Genomic_DNA"/>
</dbReference>
<comment type="function">
    <text evidence="7">Catalyzes the deamination of adenosine to inosine at the wobble position 34 of tRNA(Arg2).</text>
</comment>
<keyword evidence="2 7" id="KW-0819">tRNA processing</keyword>
<dbReference type="PANTHER" id="PTHR11079">
    <property type="entry name" value="CYTOSINE DEAMINASE FAMILY MEMBER"/>
    <property type="match status" value="1"/>
</dbReference>
<dbReference type="FunFam" id="3.40.140.10:FF:000005">
    <property type="entry name" value="tRNA-specific adenosine deaminase"/>
    <property type="match status" value="1"/>
</dbReference>
<evidence type="ECO:0000313" key="14">
    <source>
        <dbReference type="EMBL" id="CRI47666.1"/>
    </source>
</evidence>
<evidence type="ECO:0000256" key="6">
    <source>
        <dbReference type="ARBA" id="ARBA00048045"/>
    </source>
</evidence>
<name>A0A0F7WXI5_CHLPN</name>
<evidence type="ECO:0000313" key="19">
    <source>
        <dbReference type="EMBL" id="CRI73696.1"/>
    </source>
</evidence>
<dbReference type="Gene3D" id="3.40.140.10">
    <property type="entry name" value="Cytidine Deaminase, domain 2"/>
    <property type="match status" value="1"/>
</dbReference>
<accession>A0A0F7WXI5</accession>
<dbReference type="GO" id="GO:0008270">
    <property type="term" value="F:zinc ion binding"/>
    <property type="evidence" value="ECO:0007669"/>
    <property type="project" value="UniProtKB-UniRule"/>
</dbReference>
<evidence type="ECO:0000313" key="18">
    <source>
        <dbReference type="EMBL" id="CRI54245.1"/>
    </source>
</evidence>
<feature type="binding site" evidence="7">
    <location>
        <position position="61"/>
    </location>
    <ligand>
        <name>Zn(2+)</name>
        <dbReference type="ChEBI" id="CHEBI:29105"/>
        <note>catalytic</note>
    </ligand>
</feature>
<proteinExistence type="inferred from homology"/>
<evidence type="ECO:0000313" key="17">
    <source>
        <dbReference type="EMBL" id="CRI52203.1"/>
    </source>
</evidence>